<comment type="caution">
    <text evidence="1">The sequence shown here is derived from an EMBL/GenBank/DDBJ whole genome shotgun (WGS) entry which is preliminary data.</text>
</comment>
<protein>
    <recommendedName>
        <fullName evidence="3">DUF2877 domain-containing protein</fullName>
    </recommendedName>
</protein>
<evidence type="ECO:0000313" key="2">
    <source>
        <dbReference type="Proteomes" id="UP000185829"/>
    </source>
</evidence>
<gene>
    <name evidence="1" type="ORF">SAMN05878482_110107</name>
</gene>
<evidence type="ECO:0000313" key="1">
    <source>
        <dbReference type="EMBL" id="SIS04591.1"/>
    </source>
</evidence>
<proteinExistence type="predicted"/>
<dbReference type="Pfam" id="PF11392">
    <property type="entry name" value="AllH"/>
    <property type="match status" value="1"/>
</dbReference>
<dbReference type="InterPro" id="IPR021530">
    <property type="entry name" value="AllH-like"/>
</dbReference>
<sequence>MLKQVYYGEEYHQCIPLLLKKHAKGTVHSTFQNGFNIKMGDSIIFIGNKNNGQIPFGIHISDEDACFVLKQMMGHAPVYWEEESQRLHFPLSSIELSLVGGSEYSNRLVHKTTKINHLENNLVCLLETLLNNDNQSGLDVNVEHLIEAYAGVAPAENIEKQLLQLMDAVFSRESTTIKFSLEFFLGRGKGLTPSGDDLLIGLLSVDAIADFFSADFRRELKSILLNNIITTDVSREFLLYALRNEYSSLVKEAAEAAFFSHSIEFESKLFKLLSTGHSSGFDTAFGMFIGLLSLRRKISI</sequence>
<dbReference type="AlphaFoldDB" id="A0A9X8RE07"/>
<dbReference type="RefSeq" id="WP_076372060.1">
    <property type="nucleotide sequence ID" value="NZ_FTMX01000010.1"/>
</dbReference>
<dbReference type="EMBL" id="FTMX01000010">
    <property type="protein sequence ID" value="SIS04591.1"/>
    <property type="molecule type" value="Genomic_DNA"/>
</dbReference>
<dbReference type="Proteomes" id="UP000185829">
    <property type="component" value="Unassembled WGS sequence"/>
</dbReference>
<name>A0A9X8RE07_9BACI</name>
<accession>A0A9X8RE07</accession>
<evidence type="ECO:0008006" key="3">
    <source>
        <dbReference type="Google" id="ProtNLM"/>
    </source>
</evidence>
<reference evidence="1 2" key="1">
    <citation type="submission" date="2017-01" db="EMBL/GenBank/DDBJ databases">
        <authorList>
            <person name="Varghese N."/>
            <person name="Submissions S."/>
        </authorList>
    </citation>
    <scope>NUCLEOTIDE SEQUENCE [LARGE SCALE GENOMIC DNA]</scope>
    <source>
        <strain evidence="1 2">RUG2-6</strain>
    </source>
</reference>
<organism evidence="1 2">
    <name type="scientific">Peribacillus simplex</name>
    <dbReference type="NCBI Taxonomy" id="1478"/>
    <lineage>
        <taxon>Bacteria</taxon>
        <taxon>Bacillati</taxon>
        <taxon>Bacillota</taxon>
        <taxon>Bacilli</taxon>
        <taxon>Bacillales</taxon>
        <taxon>Bacillaceae</taxon>
        <taxon>Peribacillus</taxon>
    </lineage>
</organism>